<evidence type="ECO:0000313" key="2">
    <source>
        <dbReference type="Proteomes" id="UP001335648"/>
    </source>
</evidence>
<protein>
    <submittedName>
        <fullName evidence="1">Uncharacterized protein</fullName>
    </submittedName>
</protein>
<dbReference type="Proteomes" id="UP001335648">
    <property type="component" value="Unassembled WGS sequence"/>
</dbReference>
<reference evidence="1 2" key="1">
    <citation type="journal article" date="2023" name="Mol. Biol. Evol.">
        <title>Genomics of Secondarily Temperate Adaptation in the Only Non-Antarctic Icefish.</title>
        <authorList>
            <person name="Rivera-Colon A.G."/>
            <person name="Rayamajhi N."/>
            <person name="Minhas B.F."/>
            <person name="Madrigal G."/>
            <person name="Bilyk K.T."/>
            <person name="Yoon V."/>
            <person name="Hune M."/>
            <person name="Gregory S."/>
            <person name="Cheng C.H.C."/>
            <person name="Catchen J.M."/>
        </authorList>
    </citation>
    <scope>NUCLEOTIDE SEQUENCE [LARGE SCALE GENOMIC DNA]</scope>
    <source>
        <strain evidence="1">JC2023a</strain>
    </source>
</reference>
<dbReference type="EMBL" id="JAULUE010002055">
    <property type="protein sequence ID" value="KAK5892925.1"/>
    <property type="molecule type" value="Genomic_DNA"/>
</dbReference>
<comment type="caution">
    <text evidence="1">The sequence shown here is derived from an EMBL/GenBank/DDBJ whole genome shotgun (WGS) entry which is preliminary data.</text>
</comment>
<gene>
    <name evidence="1" type="ORF">CesoFtcFv8_013269</name>
</gene>
<accession>A0AAN8BW10</accession>
<evidence type="ECO:0000313" key="1">
    <source>
        <dbReference type="EMBL" id="KAK5892925.1"/>
    </source>
</evidence>
<organism evidence="1 2">
    <name type="scientific">Champsocephalus esox</name>
    <name type="common">pike icefish</name>
    <dbReference type="NCBI Taxonomy" id="159716"/>
    <lineage>
        <taxon>Eukaryota</taxon>
        <taxon>Metazoa</taxon>
        <taxon>Chordata</taxon>
        <taxon>Craniata</taxon>
        <taxon>Vertebrata</taxon>
        <taxon>Euteleostomi</taxon>
        <taxon>Actinopterygii</taxon>
        <taxon>Neopterygii</taxon>
        <taxon>Teleostei</taxon>
        <taxon>Neoteleostei</taxon>
        <taxon>Acanthomorphata</taxon>
        <taxon>Eupercaria</taxon>
        <taxon>Perciformes</taxon>
        <taxon>Notothenioidei</taxon>
        <taxon>Channichthyidae</taxon>
        <taxon>Champsocephalus</taxon>
    </lineage>
</organism>
<name>A0AAN8BW10_9TELE</name>
<dbReference type="AlphaFoldDB" id="A0AAN8BW10"/>
<proteinExistence type="predicted"/>
<sequence>MLNFHHGKVMQLMPLNCRHSRLNNATTIHPAIPTLTSTAVYFHSACLNKATTIHSAIPTLTSINVCFHSARPFHSNGFCSPSSAIIF</sequence>
<keyword evidence="2" id="KW-1185">Reference proteome</keyword>